<evidence type="ECO:0000256" key="2">
    <source>
        <dbReference type="ARBA" id="ARBA00007957"/>
    </source>
</evidence>
<reference evidence="11 12" key="1">
    <citation type="submission" date="2012-01" db="EMBL/GenBank/DDBJ databases">
        <title>The Genome Sequence of Dolosigranulum pigrum ATCC 51524.</title>
        <authorList>
            <consortium name="The Broad Institute Genome Sequencing Platform"/>
            <person name="Earl A."/>
            <person name="Ward D."/>
            <person name="Feldgarden M."/>
            <person name="Gevers D."/>
            <person name="Huys G."/>
            <person name="Young S.K."/>
            <person name="Zeng Q."/>
            <person name="Gargeya S."/>
            <person name="Fitzgerald M."/>
            <person name="Haas B."/>
            <person name="Abouelleil A."/>
            <person name="Alvarado L."/>
            <person name="Arachchi H.M."/>
            <person name="Berlin A."/>
            <person name="Chapman S.B."/>
            <person name="Gearin G."/>
            <person name="Goldberg J."/>
            <person name="Griggs A."/>
            <person name="Gujja S."/>
            <person name="Hansen M."/>
            <person name="Heiman D."/>
            <person name="Howarth C."/>
            <person name="Larimer J."/>
            <person name="Lui A."/>
            <person name="MacDonald P.J.P."/>
            <person name="McCowen C."/>
            <person name="Montmayeur A."/>
            <person name="Murphy C."/>
            <person name="Neiman D."/>
            <person name="Pearson M."/>
            <person name="Priest M."/>
            <person name="Roberts A."/>
            <person name="Saif S."/>
            <person name="Shea T."/>
            <person name="Sisk P."/>
            <person name="Stolte C."/>
            <person name="Sykes S."/>
            <person name="Wortman J."/>
            <person name="Nusbaum C."/>
            <person name="Birren B."/>
        </authorList>
    </citation>
    <scope>NUCLEOTIDE SEQUENCE [LARGE SCALE GENOMIC DNA]</scope>
    <source>
        <strain evidence="11 12">ATCC 51524</strain>
    </source>
</reference>
<comment type="similarity">
    <text evidence="2">Belongs to the Fur family.</text>
</comment>
<comment type="cofactor">
    <cofactor evidence="9">
        <name>Zn(2+)</name>
        <dbReference type="ChEBI" id="CHEBI:29105"/>
    </cofactor>
    <text evidence="9">Binds 1 zinc ion per subunit.</text>
</comment>
<evidence type="ECO:0000313" key="11">
    <source>
        <dbReference type="EMBL" id="EHR32969.1"/>
    </source>
</evidence>
<dbReference type="GO" id="GO:0003700">
    <property type="term" value="F:DNA-binding transcription factor activity"/>
    <property type="evidence" value="ECO:0007669"/>
    <property type="project" value="InterPro"/>
</dbReference>
<proteinExistence type="inferred from homology"/>
<dbReference type="GO" id="GO:0045892">
    <property type="term" value="P:negative regulation of DNA-templated transcription"/>
    <property type="evidence" value="ECO:0007669"/>
    <property type="project" value="TreeGrafter"/>
</dbReference>
<keyword evidence="5 9" id="KW-0862">Zinc</keyword>
<dbReference type="PATRIC" id="fig|883103.3.peg.1058"/>
<dbReference type="InterPro" id="IPR036390">
    <property type="entry name" value="WH_DNA-bd_sf"/>
</dbReference>
<dbReference type="HOGENOM" id="CLU_096072_5_1_9"/>
<comment type="cofactor">
    <cofactor evidence="10">
        <name>Mn(2+)</name>
        <dbReference type="ChEBI" id="CHEBI:29035"/>
    </cofactor>
    <cofactor evidence="10">
        <name>Fe(2+)</name>
        <dbReference type="ChEBI" id="CHEBI:29033"/>
    </cofactor>
    <text evidence="10">Binds 1 Mn(2+) or Fe(2+) ion per subunit.</text>
</comment>
<keyword evidence="10" id="KW-0408">Iron</keyword>
<evidence type="ECO:0000256" key="3">
    <source>
        <dbReference type="ARBA" id="ARBA00022490"/>
    </source>
</evidence>
<keyword evidence="6" id="KW-0805">Transcription regulation</keyword>
<keyword evidence="12" id="KW-1185">Reference proteome</keyword>
<dbReference type="InterPro" id="IPR043135">
    <property type="entry name" value="Fur_C"/>
</dbReference>
<dbReference type="CDD" id="cd07153">
    <property type="entry name" value="Fur_like"/>
    <property type="match status" value="1"/>
</dbReference>
<evidence type="ECO:0000256" key="7">
    <source>
        <dbReference type="ARBA" id="ARBA00023125"/>
    </source>
</evidence>
<sequence length="158" mass="18636">MGWSDELEADLLMGVRSMNKLDYAMEKLSDNGFKLTNKRHKMLNILMQEDRYLSAKDVQEKMLEHFRGISPDTIYRNLYTFVDLGLVEVTELEGERIFRFSCDLHDDHHHHHFICTDCGNTKELEDCPMSYFSDQLPNCEIKSHRFEIFGLCENCSHH</sequence>
<dbReference type="STRING" id="29394.BWX42_02800"/>
<keyword evidence="7" id="KW-0238">DNA-binding</keyword>
<evidence type="ECO:0000256" key="8">
    <source>
        <dbReference type="ARBA" id="ARBA00023163"/>
    </source>
</evidence>
<comment type="caution">
    <text evidence="11">The sequence shown here is derived from an EMBL/GenBank/DDBJ whole genome shotgun (WGS) entry which is preliminary data.</text>
</comment>
<keyword evidence="9" id="KW-0479">Metal-binding</keyword>
<dbReference type="GO" id="GO:0000976">
    <property type="term" value="F:transcription cis-regulatory region binding"/>
    <property type="evidence" value="ECO:0007669"/>
    <property type="project" value="TreeGrafter"/>
</dbReference>
<evidence type="ECO:0000256" key="4">
    <source>
        <dbReference type="ARBA" id="ARBA00022491"/>
    </source>
</evidence>
<dbReference type="GO" id="GO:0008270">
    <property type="term" value="F:zinc ion binding"/>
    <property type="evidence" value="ECO:0007669"/>
    <property type="project" value="TreeGrafter"/>
</dbReference>
<feature type="binding site" evidence="10">
    <location>
        <position position="144"/>
    </location>
    <ligand>
        <name>Fe cation</name>
        <dbReference type="ChEBI" id="CHEBI:24875"/>
    </ligand>
</feature>
<evidence type="ECO:0000256" key="1">
    <source>
        <dbReference type="ARBA" id="ARBA00004496"/>
    </source>
</evidence>
<dbReference type="SUPFAM" id="SSF46785">
    <property type="entry name" value="Winged helix' DNA-binding domain"/>
    <property type="match status" value="1"/>
</dbReference>
<evidence type="ECO:0000313" key="12">
    <source>
        <dbReference type="Proteomes" id="UP000003599"/>
    </source>
</evidence>
<evidence type="ECO:0000256" key="9">
    <source>
        <dbReference type="PIRSR" id="PIRSR602481-1"/>
    </source>
</evidence>
<evidence type="ECO:0008006" key="13">
    <source>
        <dbReference type="Google" id="ProtNLM"/>
    </source>
</evidence>
<feature type="binding site" evidence="9">
    <location>
        <position position="118"/>
    </location>
    <ligand>
        <name>Zn(2+)</name>
        <dbReference type="ChEBI" id="CHEBI:29105"/>
    </ligand>
</feature>
<keyword evidence="8" id="KW-0804">Transcription</keyword>
<dbReference type="EMBL" id="AGEF01000009">
    <property type="protein sequence ID" value="EHR32969.1"/>
    <property type="molecule type" value="Genomic_DNA"/>
</dbReference>
<evidence type="ECO:0000256" key="5">
    <source>
        <dbReference type="ARBA" id="ARBA00022833"/>
    </source>
</evidence>
<evidence type="ECO:0000256" key="10">
    <source>
        <dbReference type="PIRSR" id="PIRSR602481-2"/>
    </source>
</evidence>
<protein>
    <recommendedName>
        <fullName evidence="13">Fur family transcriptional regulator, zinc uptake regulator</fullName>
    </recommendedName>
</protein>
<feature type="binding site" evidence="9">
    <location>
        <position position="155"/>
    </location>
    <ligand>
        <name>Zn(2+)</name>
        <dbReference type="ChEBI" id="CHEBI:29105"/>
    </ligand>
</feature>
<dbReference type="PANTHER" id="PTHR33202">
    <property type="entry name" value="ZINC UPTAKE REGULATION PROTEIN"/>
    <property type="match status" value="1"/>
</dbReference>
<dbReference type="InterPro" id="IPR036388">
    <property type="entry name" value="WH-like_DNA-bd_sf"/>
</dbReference>
<dbReference type="AlphaFoldDB" id="H3NEV4"/>
<dbReference type="InterPro" id="IPR002481">
    <property type="entry name" value="FUR"/>
</dbReference>
<feature type="binding site" evidence="9">
    <location>
        <position position="115"/>
    </location>
    <ligand>
        <name>Zn(2+)</name>
        <dbReference type="ChEBI" id="CHEBI:29105"/>
    </ligand>
</feature>
<name>H3NEV4_9LACT</name>
<keyword evidence="4" id="KW-0678">Repressor</keyword>
<comment type="subcellular location">
    <subcellularLocation>
        <location evidence="1">Cytoplasm</location>
    </subcellularLocation>
</comment>
<dbReference type="GO" id="GO:1900376">
    <property type="term" value="P:regulation of secondary metabolite biosynthetic process"/>
    <property type="evidence" value="ECO:0007669"/>
    <property type="project" value="TreeGrafter"/>
</dbReference>
<evidence type="ECO:0000256" key="6">
    <source>
        <dbReference type="ARBA" id="ARBA00023015"/>
    </source>
</evidence>
<feature type="binding site" evidence="9">
    <location>
        <position position="152"/>
    </location>
    <ligand>
        <name>Zn(2+)</name>
        <dbReference type="ChEBI" id="CHEBI:29105"/>
    </ligand>
</feature>
<dbReference type="Gene3D" id="3.30.1490.190">
    <property type="match status" value="1"/>
</dbReference>
<dbReference type="Pfam" id="PF01475">
    <property type="entry name" value="FUR"/>
    <property type="match status" value="1"/>
</dbReference>
<dbReference type="Gene3D" id="1.10.10.10">
    <property type="entry name" value="Winged helix-like DNA-binding domain superfamily/Winged helix DNA-binding domain"/>
    <property type="match status" value="1"/>
</dbReference>
<gene>
    <name evidence="11" type="ORF">HMPREF9703_01085</name>
</gene>
<keyword evidence="3" id="KW-0963">Cytoplasm</keyword>
<dbReference type="PANTHER" id="PTHR33202:SF1">
    <property type="entry name" value="FERRIC UPTAKE REGULATION PROTEIN"/>
    <property type="match status" value="1"/>
</dbReference>
<dbReference type="Proteomes" id="UP000003599">
    <property type="component" value="Unassembled WGS sequence"/>
</dbReference>
<feature type="binding site" evidence="10">
    <location>
        <position position="109"/>
    </location>
    <ligand>
        <name>Fe cation</name>
        <dbReference type="ChEBI" id="CHEBI:24875"/>
    </ligand>
</feature>
<accession>H3NEV4</accession>
<dbReference type="GO" id="GO:0005737">
    <property type="term" value="C:cytoplasm"/>
    <property type="evidence" value="ECO:0007669"/>
    <property type="project" value="UniProtKB-SubCell"/>
</dbReference>
<dbReference type="eggNOG" id="COG0735">
    <property type="taxonomic scope" value="Bacteria"/>
</dbReference>
<organism evidence="11 12">
    <name type="scientific">Dolosigranulum pigrum ATCC 51524</name>
    <dbReference type="NCBI Taxonomy" id="883103"/>
    <lineage>
        <taxon>Bacteria</taxon>
        <taxon>Bacillati</taxon>
        <taxon>Bacillota</taxon>
        <taxon>Bacilli</taxon>
        <taxon>Lactobacillales</taxon>
        <taxon>Carnobacteriaceae</taxon>
        <taxon>Dolosigranulum</taxon>
    </lineage>
</organism>